<feature type="active site" description="Nucleophile" evidence="6">
    <location>
        <position position="414"/>
    </location>
</feature>
<evidence type="ECO:0000256" key="5">
    <source>
        <dbReference type="ARBA" id="ARBA00023014"/>
    </source>
</evidence>
<dbReference type="PROSITE" id="PS50926">
    <property type="entry name" value="TRAM"/>
    <property type="match status" value="1"/>
</dbReference>
<dbReference type="FunFam" id="2.40.50.140:FF:000097">
    <property type="entry name" value="23S rRNA (uracil(1939)-C(5))-methyltransferase RlmD"/>
    <property type="match status" value="1"/>
</dbReference>
<proteinExistence type="inferred from homology"/>
<evidence type="ECO:0000313" key="9">
    <source>
        <dbReference type="EMBL" id="GGE26540.1"/>
    </source>
</evidence>
<comment type="similarity">
    <text evidence="6">Belongs to the class I-like SAM-binding methyltransferase superfamily. RNA M5U methyltransferase family.</text>
</comment>
<evidence type="ECO:0000313" key="10">
    <source>
        <dbReference type="Proteomes" id="UP000625210"/>
    </source>
</evidence>
<evidence type="ECO:0000256" key="6">
    <source>
        <dbReference type="PROSITE-ProRule" id="PRU01024"/>
    </source>
</evidence>
<keyword evidence="4 6" id="KW-0949">S-adenosyl-L-methionine</keyword>
<dbReference type="Gene3D" id="3.40.50.150">
    <property type="entry name" value="Vaccinia Virus protein VP39"/>
    <property type="match status" value="1"/>
</dbReference>
<sequence>MSQQKPPVVPGQVIQLKIEGQSHTGDGIGRVNGFAVFVPQAVAGERVEAKVTKVKKTYAHARLQKVIEESPDRAPAPCEVYEACGGCQLQHLSYPAQLRMKRQQVIDSFQRIGGLPDVEVLPVIGMKEPWAYRNKAQVPFGWRKGQVVGGFYAPQSHRIVDIETCLIQHPDNDRVVSVVKKMARELGIPPYREKSHRGCLRHVMARIGVHTGELMVVLITNGRDIPHRKALVEQLRQAFPNLRSVIQNIHTRRTNVILGKENRVLWGQPVIHDYIGPVKFAISPHSFFQVNPVQTEVLYEQVRRYAALTGKETIVDAYCGIGTIGLYLAGDAAKIYGVESVPEAVEDARHNAEMNGIDHAVFETGAAEEVMPRWLKEGIRPDVIIVDPPRKGCAPELLDAAVEMGPRRLVYVSCNPSTLARDAKYLAEKGYITHEVQPVDMFPHTSHVECVTAFEKD</sequence>
<dbReference type="InterPro" id="IPR010280">
    <property type="entry name" value="U5_MeTrfase_fam"/>
</dbReference>
<feature type="binding site" evidence="6">
    <location>
        <position position="339"/>
    </location>
    <ligand>
        <name>S-adenosyl-L-methionine</name>
        <dbReference type="ChEBI" id="CHEBI:59789"/>
    </ligand>
</feature>
<dbReference type="SUPFAM" id="SSF53335">
    <property type="entry name" value="S-adenosyl-L-methionine-dependent methyltransferases"/>
    <property type="match status" value="1"/>
</dbReference>
<dbReference type="CDD" id="cd02440">
    <property type="entry name" value="AdoMet_MTases"/>
    <property type="match status" value="1"/>
</dbReference>
<keyword evidence="1" id="KW-0004">4Fe-4S</keyword>
<feature type="active site" evidence="7">
    <location>
        <position position="414"/>
    </location>
</feature>
<organism evidence="9 10">
    <name type="scientific">Marinithermofilum abyssi</name>
    <dbReference type="NCBI Taxonomy" id="1571185"/>
    <lineage>
        <taxon>Bacteria</taxon>
        <taxon>Bacillati</taxon>
        <taxon>Bacillota</taxon>
        <taxon>Bacilli</taxon>
        <taxon>Bacillales</taxon>
        <taxon>Thermoactinomycetaceae</taxon>
        <taxon>Marinithermofilum</taxon>
    </lineage>
</organism>
<gene>
    <name evidence="9" type="primary">rlmCD</name>
    <name evidence="9" type="ORF">GCM10011571_30940</name>
</gene>
<evidence type="ECO:0000256" key="4">
    <source>
        <dbReference type="ARBA" id="ARBA00022691"/>
    </source>
</evidence>
<feature type="binding site" evidence="6">
    <location>
        <position position="318"/>
    </location>
    <ligand>
        <name>S-adenosyl-L-methionine</name>
        <dbReference type="ChEBI" id="CHEBI:59789"/>
    </ligand>
</feature>
<dbReference type="GO" id="GO:0070475">
    <property type="term" value="P:rRNA base methylation"/>
    <property type="evidence" value="ECO:0007669"/>
    <property type="project" value="TreeGrafter"/>
</dbReference>
<keyword evidence="10" id="KW-1185">Reference proteome</keyword>
<dbReference type="Pfam" id="PF01938">
    <property type="entry name" value="TRAM"/>
    <property type="match status" value="1"/>
</dbReference>
<dbReference type="PROSITE" id="PS01231">
    <property type="entry name" value="TRMA_2"/>
    <property type="match status" value="1"/>
</dbReference>
<evidence type="ECO:0000256" key="3">
    <source>
        <dbReference type="ARBA" id="ARBA00022679"/>
    </source>
</evidence>
<feature type="binding site" evidence="6">
    <location>
        <position position="289"/>
    </location>
    <ligand>
        <name>S-adenosyl-L-methionine</name>
        <dbReference type="ChEBI" id="CHEBI:59789"/>
    </ligand>
</feature>
<dbReference type="Gene3D" id="2.40.50.140">
    <property type="entry name" value="Nucleic acid-binding proteins"/>
    <property type="match status" value="1"/>
</dbReference>
<dbReference type="RefSeq" id="WP_188648795.1">
    <property type="nucleotide sequence ID" value="NZ_BMHQ01000013.1"/>
</dbReference>
<dbReference type="NCBIfam" id="TIGR00479">
    <property type="entry name" value="rumA"/>
    <property type="match status" value="1"/>
</dbReference>
<dbReference type="Pfam" id="PF05958">
    <property type="entry name" value="tRNA_U5-meth_tr"/>
    <property type="match status" value="1"/>
</dbReference>
<keyword evidence="1" id="KW-0408">Iron</keyword>
<dbReference type="InterPro" id="IPR030391">
    <property type="entry name" value="MeTrfase_TrmA_CS"/>
</dbReference>
<evidence type="ECO:0000256" key="2">
    <source>
        <dbReference type="ARBA" id="ARBA00022603"/>
    </source>
</evidence>
<reference evidence="9" key="1">
    <citation type="journal article" date="2014" name="Int. J. Syst. Evol. Microbiol.">
        <title>Complete genome sequence of Corynebacterium casei LMG S-19264T (=DSM 44701T), isolated from a smear-ripened cheese.</title>
        <authorList>
            <consortium name="US DOE Joint Genome Institute (JGI-PGF)"/>
            <person name="Walter F."/>
            <person name="Albersmeier A."/>
            <person name="Kalinowski J."/>
            <person name="Ruckert C."/>
        </authorList>
    </citation>
    <scope>NUCLEOTIDE SEQUENCE</scope>
    <source>
        <strain evidence="9">CGMCC 1.15179</strain>
    </source>
</reference>
<dbReference type="EMBL" id="BMHQ01000013">
    <property type="protein sequence ID" value="GGE26540.1"/>
    <property type="molecule type" value="Genomic_DNA"/>
</dbReference>
<dbReference type="AlphaFoldDB" id="A0A8J2Y9P9"/>
<dbReference type="FunFam" id="2.40.50.1070:FF:000003">
    <property type="entry name" value="23S rRNA (Uracil-5-)-methyltransferase RumA"/>
    <property type="match status" value="1"/>
</dbReference>
<accession>A0A8J2Y9P9</accession>
<dbReference type="Proteomes" id="UP000625210">
    <property type="component" value="Unassembled WGS sequence"/>
</dbReference>
<dbReference type="GO" id="GO:0070041">
    <property type="term" value="F:rRNA (uridine-C5-)-methyltransferase activity"/>
    <property type="evidence" value="ECO:0007669"/>
    <property type="project" value="TreeGrafter"/>
</dbReference>
<keyword evidence="5" id="KW-0411">Iron-sulfur</keyword>
<dbReference type="Gene3D" id="2.40.50.1070">
    <property type="match status" value="1"/>
</dbReference>
<keyword evidence="1" id="KW-0479">Metal-binding</keyword>
<name>A0A8J2Y9P9_9BACL</name>
<dbReference type="PROSITE" id="PS51687">
    <property type="entry name" value="SAM_MT_RNA_M5U"/>
    <property type="match status" value="1"/>
</dbReference>
<dbReference type="InterPro" id="IPR012340">
    <property type="entry name" value="NA-bd_OB-fold"/>
</dbReference>
<evidence type="ECO:0000259" key="8">
    <source>
        <dbReference type="PROSITE" id="PS50926"/>
    </source>
</evidence>
<keyword evidence="2 6" id="KW-0489">Methyltransferase</keyword>
<dbReference type="InterPro" id="IPR030390">
    <property type="entry name" value="MeTrfase_TrmA_AS"/>
</dbReference>
<evidence type="ECO:0000256" key="7">
    <source>
        <dbReference type="PROSITE-ProRule" id="PRU10015"/>
    </source>
</evidence>
<comment type="caution">
    <text evidence="9">The sequence shown here is derived from an EMBL/GenBank/DDBJ whole genome shotgun (WGS) entry which is preliminary data.</text>
</comment>
<dbReference type="PANTHER" id="PTHR11061">
    <property type="entry name" value="RNA M5U METHYLTRANSFERASE"/>
    <property type="match status" value="1"/>
</dbReference>
<dbReference type="PROSITE" id="PS01230">
    <property type="entry name" value="TRMA_1"/>
    <property type="match status" value="1"/>
</dbReference>
<evidence type="ECO:0000256" key="1">
    <source>
        <dbReference type="ARBA" id="ARBA00022485"/>
    </source>
</evidence>
<dbReference type="InterPro" id="IPR002792">
    <property type="entry name" value="TRAM_dom"/>
</dbReference>
<dbReference type="SUPFAM" id="SSF50249">
    <property type="entry name" value="Nucleic acid-binding proteins"/>
    <property type="match status" value="1"/>
</dbReference>
<feature type="binding site" evidence="6">
    <location>
        <position position="387"/>
    </location>
    <ligand>
        <name>S-adenosyl-L-methionine</name>
        <dbReference type="ChEBI" id="CHEBI:59789"/>
    </ligand>
</feature>
<feature type="domain" description="TRAM" evidence="8">
    <location>
        <begin position="7"/>
        <end position="65"/>
    </location>
</feature>
<dbReference type="GO" id="GO:0051539">
    <property type="term" value="F:4 iron, 4 sulfur cluster binding"/>
    <property type="evidence" value="ECO:0007669"/>
    <property type="project" value="UniProtKB-KW"/>
</dbReference>
<dbReference type="PANTHER" id="PTHR11061:SF30">
    <property type="entry name" value="TRNA (URACIL(54)-C(5))-METHYLTRANSFERASE"/>
    <property type="match status" value="1"/>
</dbReference>
<dbReference type="FunFam" id="3.40.50.150:FF:000009">
    <property type="entry name" value="23S rRNA (Uracil(1939)-C(5))-methyltransferase RlmD"/>
    <property type="match status" value="1"/>
</dbReference>
<protein>
    <submittedName>
        <fullName evidence="9">23S rRNA (Uracil-C(5))-methyltransferase RlmCD</fullName>
    </submittedName>
</protein>
<reference evidence="9" key="2">
    <citation type="submission" date="2020-09" db="EMBL/GenBank/DDBJ databases">
        <authorList>
            <person name="Sun Q."/>
            <person name="Zhou Y."/>
        </authorList>
    </citation>
    <scope>NUCLEOTIDE SEQUENCE</scope>
    <source>
        <strain evidence="9">CGMCC 1.15179</strain>
    </source>
</reference>
<keyword evidence="3 6" id="KW-0808">Transferase</keyword>
<dbReference type="InterPro" id="IPR029063">
    <property type="entry name" value="SAM-dependent_MTases_sf"/>
</dbReference>